<sequence length="73" mass="8400">MNNLKFESRLRREIAGPRFRKPFCRPFLTRKLRQNRSPATALPDASSPPRISGRRLPSRQPVRVRQSAAASSR</sequence>
<reference evidence="1 2" key="2">
    <citation type="journal article" date="2022" name="Mol. Ecol. Resour.">
        <title>The genomes of chicory, endive, great burdock and yacon provide insights into Asteraceae paleo-polyploidization history and plant inulin production.</title>
        <authorList>
            <person name="Fan W."/>
            <person name="Wang S."/>
            <person name="Wang H."/>
            <person name="Wang A."/>
            <person name="Jiang F."/>
            <person name="Liu H."/>
            <person name="Zhao H."/>
            <person name="Xu D."/>
            <person name="Zhang Y."/>
        </authorList>
    </citation>
    <scope>NUCLEOTIDE SEQUENCE [LARGE SCALE GENOMIC DNA]</scope>
    <source>
        <strain evidence="2">cv. Yunnan</strain>
        <tissue evidence="1">Leaves</tissue>
    </source>
</reference>
<proteinExistence type="predicted"/>
<evidence type="ECO:0000313" key="2">
    <source>
        <dbReference type="Proteomes" id="UP001056120"/>
    </source>
</evidence>
<evidence type="ECO:0000313" key="1">
    <source>
        <dbReference type="EMBL" id="KAI3806875.1"/>
    </source>
</evidence>
<comment type="caution">
    <text evidence="1">The sequence shown here is derived from an EMBL/GenBank/DDBJ whole genome shotgun (WGS) entry which is preliminary data.</text>
</comment>
<protein>
    <submittedName>
        <fullName evidence="1">Uncharacterized protein</fullName>
    </submittedName>
</protein>
<dbReference type="EMBL" id="CM042025">
    <property type="protein sequence ID" value="KAI3806875.1"/>
    <property type="molecule type" value="Genomic_DNA"/>
</dbReference>
<organism evidence="1 2">
    <name type="scientific">Smallanthus sonchifolius</name>
    <dbReference type="NCBI Taxonomy" id="185202"/>
    <lineage>
        <taxon>Eukaryota</taxon>
        <taxon>Viridiplantae</taxon>
        <taxon>Streptophyta</taxon>
        <taxon>Embryophyta</taxon>
        <taxon>Tracheophyta</taxon>
        <taxon>Spermatophyta</taxon>
        <taxon>Magnoliopsida</taxon>
        <taxon>eudicotyledons</taxon>
        <taxon>Gunneridae</taxon>
        <taxon>Pentapetalae</taxon>
        <taxon>asterids</taxon>
        <taxon>campanulids</taxon>
        <taxon>Asterales</taxon>
        <taxon>Asteraceae</taxon>
        <taxon>Asteroideae</taxon>
        <taxon>Heliantheae alliance</taxon>
        <taxon>Millerieae</taxon>
        <taxon>Smallanthus</taxon>
    </lineage>
</organism>
<reference evidence="2" key="1">
    <citation type="journal article" date="2022" name="Mol. Ecol. Resour.">
        <title>The genomes of chicory, endive, great burdock and yacon provide insights into Asteraceae palaeo-polyploidization history and plant inulin production.</title>
        <authorList>
            <person name="Fan W."/>
            <person name="Wang S."/>
            <person name="Wang H."/>
            <person name="Wang A."/>
            <person name="Jiang F."/>
            <person name="Liu H."/>
            <person name="Zhao H."/>
            <person name="Xu D."/>
            <person name="Zhang Y."/>
        </authorList>
    </citation>
    <scope>NUCLEOTIDE SEQUENCE [LARGE SCALE GENOMIC DNA]</scope>
    <source>
        <strain evidence="2">cv. Yunnan</strain>
    </source>
</reference>
<keyword evidence="2" id="KW-1185">Reference proteome</keyword>
<accession>A0ACB9IHC0</accession>
<gene>
    <name evidence="1" type="ORF">L1987_22793</name>
</gene>
<dbReference type="Proteomes" id="UP001056120">
    <property type="component" value="Linkage Group LG08"/>
</dbReference>
<name>A0ACB9IHC0_9ASTR</name>